<feature type="transmembrane region" description="Helical" evidence="1">
    <location>
        <begin position="118"/>
        <end position="137"/>
    </location>
</feature>
<feature type="transmembrane region" description="Helical" evidence="1">
    <location>
        <begin position="20"/>
        <end position="38"/>
    </location>
</feature>
<dbReference type="EMBL" id="CP054475">
    <property type="protein sequence ID" value="UXD87657.1"/>
    <property type="molecule type" value="Genomic_DNA"/>
</dbReference>
<sequence length="282" mass="31217">MIGKYDQNITFISSVVKLCVNANIVIGAFVTIIYCGIIDYYPSGLTIGDSLFFIAASLAFALTYTVMVLALLCAGITFSPVMRVLQSIVMDCMNYMLKIRRKPAIIFKINFPVIRMDSFALVFIGLSIIALNVISYSKDFDKAFDLSGAIVAMTFLYGLWSTKPRRKEYNEKSIRNFKIGLAAAIYLIPLIMFQLKGNYLNQSMSMIGVRIDSSIIQVSKKYKEFLVENGVKPDKTTTTGEGVYKDVMIVFRGIGTNVVVSVNGFSLVIPNKEIIIGKGNSG</sequence>
<dbReference type="Proteomes" id="UP001065322">
    <property type="component" value="Chromosome"/>
</dbReference>
<evidence type="ECO:0000313" key="2">
    <source>
        <dbReference type="EMBL" id="UXD87657.1"/>
    </source>
</evidence>
<feature type="transmembrane region" description="Helical" evidence="1">
    <location>
        <begin position="50"/>
        <end position="72"/>
    </location>
</feature>
<dbReference type="RefSeq" id="WP_260996443.1">
    <property type="nucleotide sequence ID" value="NZ_CP054475.1"/>
</dbReference>
<evidence type="ECO:0000256" key="1">
    <source>
        <dbReference type="SAM" id="Phobius"/>
    </source>
</evidence>
<evidence type="ECO:0000313" key="3">
    <source>
        <dbReference type="Proteomes" id="UP001065322"/>
    </source>
</evidence>
<feature type="transmembrane region" description="Helical" evidence="1">
    <location>
        <begin position="181"/>
        <end position="200"/>
    </location>
</feature>
<feature type="transmembrane region" description="Helical" evidence="1">
    <location>
        <begin position="143"/>
        <end position="160"/>
    </location>
</feature>
<keyword evidence="1" id="KW-1133">Transmembrane helix</keyword>
<proteinExistence type="predicted"/>
<gene>
    <name evidence="2" type="ORF">HUF19_09545</name>
</gene>
<organism evidence="2 3">
    <name type="scientific">Thalassolituus hydrocarboniclasticus</name>
    <dbReference type="NCBI Taxonomy" id="2742796"/>
    <lineage>
        <taxon>Bacteria</taxon>
        <taxon>Pseudomonadati</taxon>
        <taxon>Pseudomonadota</taxon>
        <taxon>Gammaproteobacteria</taxon>
        <taxon>Oceanospirillales</taxon>
        <taxon>Oceanospirillaceae</taxon>
        <taxon>Thalassolituus</taxon>
    </lineage>
</organism>
<protein>
    <submittedName>
        <fullName evidence="2">Uncharacterized protein</fullName>
    </submittedName>
</protein>
<reference evidence="3" key="1">
    <citation type="submission" date="2020-06" db="EMBL/GenBank/DDBJ databases">
        <title>Thalassolituus marinus alknpb1M-1, a hydrocarbon-degrading bacterium isolated from the deep-sea overlying water using an in-situ strategy from the South China Sea basin.</title>
        <authorList>
            <person name="Dong C."/>
            <person name="Chen Y."/>
            <person name="Shao Z."/>
        </authorList>
    </citation>
    <scope>NUCLEOTIDE SEQUENCE [LARGE SCALE GENOMIC DNA]</scope>
    <source>
        <strain evidence="3">alknpb1M-1</strain>
    </source>
</reference>
<keyword evidence="1" id="KW-0812">Transmembrane</keyword>
<name>A0ABY6AAC8_9GAMM</name>
<keyword evidence="3" id="KW-1185">Reference proteome</keyword>
<accession>A0ABY6AAC8</accession>
<keyword evidence="1" id="KW-0472">Membrane</keyword>